<keyword evidence="2" id="KW-1185">Reference proteome</keyword>
<organism evidence="1 2">
    <name type="scientific">Sphenostylis stenocarpa</name>
    <dbReference type="NCBI Taxonomy" id="92480"/>
    <lineage>
        <taxon>Eukaryota</taxon>
        <taxon>Viridiplantae</taxon>
        <taxon>Streptophyta</taxon>
        <taxon>Embryophyta</taxon>
        <taxon>Tracheophyta</taxon>
        <taxon>Spermatophyta</taxon>
        <taxon>Magnoliopsida</taxon>
        <taxon>eudicotyledons</taxon>
        <taxon>Gunneridae</taxon>
        <taxon>Pentapetalae</taxon>
        <taxon>rosids</taxon>
        <taxon>fabids</taxon>
        <taxon>Fabales</taxon>
        <taxon>Fabaceae</taxon>
        <taxon>Papilionoideae</taxon>
        <taxon>50 kb inversion clade</taxon>
        <taxon>NPAAA clade</taxon>
        <taxon>indigoferoid/millettioid clade</taxon>
        <taxon>Phaseoleae</taxon>
        <taxon>Sphenostylis</taxon>
    </lineage>
</organism>
<evidence type="ECO:0000313" key="2">
    <source>
        <dbReference type="Proteomes" id="UP001189624"/>
    </source>
</evidence>
<evidence type="ECO:0000313" key="1">
    <source>
        <dbReference type="EMBL" id="CAJ1974381.1"/>
    </source>
</evidence>
<protein>
    <submittedName>
        <fullName evidence="1">Uncharacterized protein</fullName>
    </submittedName>
</protein>
<gene>
    <name evidence="1" type="ORF">AYBTSS11_LOCUS26456</name>
</gene>
<dbReference type="Proteomes" id="UP001189624">
    <property type="component" value="Chromosome 9"/>
</dbReference>
<sequence>MNVIELEVIHYGLEQTLISACYIALNTYSHAKLFETRTRHYKADKMTAFVTRNFYDGRIEKATKRE</sequence>
<reference evidence="1" key="1">
    <citation type="submission" date="2023-10" db="EMBL/GenBank/DDBJ databases">
        <authorList>
            <person name="Domelevo Entfellner J.-B."/>
        </authorList>
    </citation>
    <scope>NUCLEOTIDE SEQUENCE</scope>
</reference>
<dbReference type="AlphaFoldDB" id="A0AA86SWZ0"/>
<accession>A0AA86SWZ0</accession>
<dbReference type="EMBL" id="OY731406">
    <property type="protein sequence ID" value="CAJ1974381.1"/>
    <property type="molecule type" value="Genomic_DNA"/>
</dbReference>
<dbReference type="Gramene" id="rna-AYBTSS11_LOCUS26456">
    <property type="protein sequence ID" value="CAJ1974381.1"/>
    <property type="gene ID" value="gene-AYBTSS11_LOCUS26456"/>
</dbReference>
<proteinExistence type="predicted"/>
<name>A0AA86SWZ0_9FABA</name>